<feature type="compositionally biased region" description="Basic and acidic residues" evidence="1">
    <location>
        <begin position="313"/>
        <end position="343"/>
    </location>
</feature>
<accession>Q3JP54</accession>
<dbReference type="KEGG" id="bpm:BURPS1710b_3278"/>
<feature type="region of interest" description="Disordered" evidence="1">
    <location>
        <begin position="1"/>
        <end position="34"/>
    </location>
</feature>
<dbReference type="AlphaFoldDB" id="Q3JP54"/>
<feature type="region of interest" description="Disordered" evidence="1">
    <location>
        <begin position="313"/>
        <end position="362"/>
    </location>
</feature>
<feature type="compositionally biased region" description="Polar residues" evidence="1">
    <location>
        <begin position="471"/>
        <end position="486"/>
    </location>
</feature>
<gene>
    <name evidence="2" type="ordered locus">BURPS1710b_3278</name>
</gene>
<evidence type="ECO:0000256" key="1">
    <source>
        <dbReference type="SAM" id="MobiDB-lite"/>
    </source>
</evidence>
<dbReference type="EnsemblBacteria" id="ABA50034">
    <property type="protein sequence ID" value="ABA50034"/>
    <property type="gene ID" value="BURPS1710b_3278"/>
</dbReference>
<feature type="compositionally biased region" description="Basic and acidic residues" evidence="1">
    <location>
        <begin position="115"/>
        <end position="177"/>
    </location>
</feature>
<dbReference type="HOGENOM" id="CLU_515517_0_0_4"/>
<dbReference type="EMBL" id="CP000124">
    <property type="protein sequence ID" value="ABA50034.1"/>
    <property type="molecule type" value="Genomic_DNA"/>
</dbReference>
<sequence length="528" mass="58840">MKLEEEKRQQVRQQASAAAPPEQHEQSADERGRAGYAGCEQQIHVERAVAHLVAAQVRLADIVPLVPEEAAAEHVGQCVALAQLAQHERAAAERVVVGGLIHALVVHAVHRRRDRERDRGDHELDPDRRASREKVHAAEQRADQDRRDRERQQRGCERDDRRGRHAPLREQQDGARGHDRHRVERRFRIEAERADRDEAVAQRLRRIERFRIALADVAVEIDEVAEGEVAAELHDEERRVHVDQRFAGPFERAHRQHAAREQPERECDVGLDQHELDEEVRVEITERRYEECAAHAQQPVRDDRGQALLACEQRRRAQQREEREQGIGGEGRAHAERVQREEAGAGGEEQGGNARASHEDSMVRRPCMAGRRARTLRALRAGARAADRCAAAAACGRGRMHSRRMHRLRAPRGVPAWAMRAARRQRGRSARAACRCGSVPGSIATGARPQARVSDSDRILAAGDSLGRQPAITTGMSGTGTANTVRSPPESAHAGHRRSPSPRAAMPKHRATGAPASRARVASARTTP</sequence>
<feature type="region of interest" description="Disordered" evidence="1">
    <location>
        <begin position="111"/>
        <end position="182"/>
    </location>
</feature>
<feature type="compositionally biased region" description="Basic residues" evidence="1">
    <location>
        <begin position="494"/>
        <end position="511"/>
    </location>
</feature>
<evidence type="ECO:0000313" key="2">
    <source>
        <dbReference type="EMBL" id="ABA50034.1"/>
    </source>
</evidence>
<feature type="compositionally biased region" description="Low complexity" evidence="1">
    <location>
        <begin position="514"/>
        <end position="528"/>
    </location>
</feature>
<proteinExistence type="predicted"/>
<dbReference type="Proteomes" id="UP000002700">
    <property type="component" value="Chromosome I"/>
</dbReference>
<reference evidence="2 3" key="1">
    <citation type="submission" date="2005-09" db="EMBL/GenBank/DDBJ databases">
        <authorList>
            <person name="Woods D.E."/>
            <person name="Nierman W.C."/>
        </authorList>
    </citation>
    <scope>NUCLEOTIDE SEQUENCE [LARGE SCALE GENOMIC DNA]</scope>
    <source>
        <strain evidence="2 3">1710b</strain>
    </source>
</reference>
<protein>
    <submittedName>
        <fullName evidence="2">Uncharacterized protein</fullName>
    </submittedName>
</protein>
<name>Q3JP54_BURP1</name>
<feature type="region of interest" description="Disordered" evidence="1">
    <location>
        <begin position="468"/>
        <end position="528"/>
    </location>
</feature>
<evidence type="ECO:0000313" key="3">
    <source>
        <dbReference type="Proteomes" id="UP000002700"/>
    </source>
</evidence>
<feature type="compositionally biased region" description="Basic and acidic residues" evidence="1">
    <location>
        <begin position="22"/>
        <end position="33"/>
    </location>
</feature>
<organism evidence="2 3">
    <name type="scientific">Burkholderia pseudomallei (strain 1710b)</name>
    <dbReference type="NCBI Taxonomy" id="320372"/>
    <lineage>
        <taxon>Bacteria</taxon>
        <taxon>Pseudomonadati</taxon>
        <taxon>Pseudomonadota</taxon>
        <taxon>Betaproteobacteria</taxon>
        <taxon>Burkholderiales</taxon>
        <taxon>Burkholderiaceae</taxon>
        <taxon>Burkholderia</taxon>
        <taxon>pseudomallei group</taxon>
    </lineage>
</organism>